<evidence type="ECO:0000313" key="2">
    <source>
        <dbReference type="Proteomes" id="UP000489600"/>
    </source>
</evidence>
<dbReference type="Proteomes" id="UP000489600">
    <property type="component" value="Unassembled WGS sequence"/>
</dbReference>
<evidence type="ECO:0000313" key="1">
    <source>
        <dbReference type="EMBL" id="VVB14663.1"/>
    </source>
</evidence>
<organism evidence="1 2">
    <name type="scientific">Arabis nemorensis</name>
    <dbReference type="NCBI Taxonomy" id="586526"/>
    <lineage>
        <taxon>Eukaryota</taxon>
        <taxon>Viridiplantae</taxon>
        <taxon>Streptophyta</taxon>
        <taxon>Embryophyta</taxon>
        <taxon>Tracheophyta</taxon>
        <taxon>Spermatophyta</taxon>
        <taxon>Magnoliopsida</taxon>
        <taxon>eudicotyledons</taxon>
        <taxon>Gunneridae</taxon>
        <taxon>Pentapetalae</taxon>
        <taxon>rosids</taxon>
        <taxon>malvids</taxon>
        <taxon>Brassicales</taxon>
        <taxon>Brassicaceae</taxon>
        <taxon>Arabideae</taxon>
        <taxon>Arabis</taxon>
    </lineage>
</organism>
<dbReference type="EMBL" id="CABITT030000008">
    <property type="protein sequence ID" value="VVB14663.1"/>
    <property type="molecule type" value="Genomic_DNA"/>
</dbReference>
<reference evidence="1" key="1">
    <citation type="submission" date="2019-07" db="EMBL/GenBank/DDBJ databases">
        <authorList>
            <person name="Dittberner H."/>
        </authorList>
    </citation>
    <scope>NUCLEOTIDE SEQUENCE [LARGE SCALE GENOMIC DNA]</scope>
</reference>
<name>A0A565CLR2_9BRAS</name>
<dbReference type="AlphaFoldDB" id="A0A565CLR2"/>
<accession>A0A565CLR2</accession>
<proteinExistence type="predicted"/>
<comment type="caution">
    <text evidence="1">The sequence shown here is derived from an EMBL/GenBank/DDBJ whole genome shotgun (WGS) entry which is preliminary data.</text>
</comment>
<gene>
    <name evidence="1" type="ORF">ANE_LOCUS25107</name>
</gene>
<keyword evidence="2" id="KW-1185">Reference proteome</keyword>
<sequence length="63" mass="7493">MRTEQTVVHRKVRRNVEVASRTVKQLTIRTVEDCYRWIHTEEEEEGKRGMWPIIGPWAKNGIS</sequence>
<protein>
    <submittedName>
        <fullName evidence="1">Uncharacterized protein</fullName>
    </submittedName>
</protein>